<dbReference type="InterPro" id="IPR000415">
    <property type="entry name" value="Nitroreductase-like"/>
</dbReference>
<evidence type="ECO:0000256" key="4">
    <source>
        <dbReference type="ARBA" id="ARBA00022643"/>
    </source>
</evidence>
<organism evidence="7 8">
    <name type="scientific">Methanimicrococcus stummii</name>
    <dbReference type="NCBI Taxonomy" id="3028294"/>
    <lineage>
        <taxon>Archaea</taxon>
        <taxon>Methanobacteriati</taxon>
        <taxon>Methanobacteriota</taxon>
        <taxon>Stenosarchaea group</taxon>
        <taxon>Methanomicrobia</taxon>
        <taxon>Methanosarcinales</taxon>
        <taxon>Methanosarcinaceae</taxon>
        <taxon>Methanimicrococcus</taxon>
    </lineage>
</organism>
<feature type="domain" description="Nitroreductase" evidence="6">
    <location>
        <begin position="8"/>
        <end position="155"/>
    </location>
</feature>
<proteinExistence type="inferred from homology"/>
<keyword evidence="3" id="KW-0285">Flavoprotein</keyword>
<evidence type="ECO:0000259" key="6">
    <source>
        <dbReference type="Pfam" id="PF00881"/>
    </source>
</evidence>
<keyword evidence="8" id="KW-1185">Reference proteome</keyword>
<dbReference type="EMBL" id="CP131062">
    <property type="protein sequence ID" value="WNY27870.1"/>
    <property type="molecule type" value="Genomic_DNA"/>
</dbReference>
<evidence type="ECO:0000256" key="1">
    <source>
        <dbReference type="ARBA" id="ARBA00001917"/>
    </source>
</evidence>
<name>A0AA96V911_9EURY</name>
<evidence type="ECO:0000313" key="7">
    <source>
        <dbReference type="EMBL" id="WNY27870.1"/>
    </source>
</evidence>
<accession>A0AA96V911</accession>
<dbReference type="Proteomes" id="UP001302662">
    <property type="component" value="Chromosome"/>
</dbReference>
<dbReference type="GeneID" id="85196498"/>
<dbReference type="AlphaFoldDB" id="A0AA96V911"/>
<keyword evidence="4" id="KW-0288">FMN</keyword>
<sequence length="175" mass="18624">METLEALQSRKAVRKYKKEQIKDSELDTILAAGGIAPIGLGDHASIHITVIQNPDLLSKVSKAVKTAVPAMEVPDPIYGAPTLIIVSSAPNERMPTIGDFNAACILENMLVAAADLGVGSVFMLSTILAFSNASLSKDLQIPIGFKPMAAAAFGYADEPVSKKELKNPYETTILR</sequence>
<reference evidence="7 8" key="1">
    <citation type="submission" date="2023-07" db="EMBL/GenBank/DDBJ databases">
        <title>Closed genome sequence of Methanimicrococcus sp. Es2.</title>
        <authorList>
            <person name="Protasov E."/>
            <person name="Platt K."/>
            <person name="Reeh H."/>
            <person name="Poehlein A."/>
            <person name="Daniel R."/>
            <person name="Brune A."/>
        </authorList>
    </citation>
    <scope>NUCLEOTIDE SEQUENCE [LARGE SCALE GENOMIC DNA]</scope>
    <source>
        <strain evidence="7 8">Es2</strain>
    </source>
</reference>
<dbReference type="RefSeq" id="WP_316559443.1">
    <property type="nucleotide sequence ID" value="NZ_CP131062.1"/>
</dbReference>
<dbReference type="Pfam" id="PF00881">
    <property type="entry name" value="Nitroreductase"/>
    <property type="match status" value="1"/>
</dbReference>
<protein>
    <recommendedName>
        <fullName evidence="6">Nitroreductase domain-containing protein</fullName>
    </recommendedName>
</protein>
<dbReference type="KEGG" id="mees:MmiEs2_00470"/>
<dbReference type="InterPro" id="IPR029479">
    <property type="entry name" value="Nitroreductase"/>
</dbReference>
<evidence type="ECO:0000256" key="2">
    <source>
        <dbReference type="ARBA" id="ARBA00007118"/>
    </source>
</evidence>
<evidence type="ECO:0000256" key="3">
    <source>
        <dbReference type="ARBA" id="ARBA00022630"/>
    </source>
</evidence>
<gene>
    <name evidence="7" type="ORF">MmiEs2_00470</name>
</gene>
<comment type="similarity">
    <text evidence="2">Belongs to the nitroreductase family.</text>
</comment>
<dbReference type="PANTHER" id="PTHR43673:SF2">
    <property type="entry name" value="NITROREDUCTASE"/>
    <property type="match status" value="1"/>
</dbReference>
<dbReference type="Gene3D" id="3.40.109.10">
    <property type="entry name" value="NADH Oxidase"/>
    <property type="match status" value="1"/>
</dbReference>
<dbReference type="SUPFAM" id="SSF55469">
    <property type="entry name" value="FMN-dependent nitroreductase-like"/>
    <property type="match status" value="1"/>
</dbReference>
<evidence type="ECO:0000313" key="8">
    <source>
        <dbReference type="Proteomes" id="UP001302662"/>
    </source>
</evidence>
<dbReference type="GO" id="GO:0016491">
    <property type="term" value="F:oxidoreductase activity"/>
    <property type="evidence" value="ECO:0007669"/>
    <property type="project" value="UniProtKB-KW"/>
</dbReference>
<comment type="cofactor">
    <cofactor evidence="1">
        <name>FMN</name>
        <dbReference type="ChEBI" id="CHEBI:58210"/>
    </cofactor>
</comment>
<evidence type="ECO:0000256" key="5">
    <source>
        <dbReference type="ARBA" id="ARBA00023002"/>
    </source>
</evidence>
<keyword evidence="5" id="KW-0560">Oxidoreductase</keyword>
<dbReference type="PANTHER" id="PTHR43673">
    <property type="entry name" value="NAD(P)H NITROREDUCTASE YDGI-RELATED"/>
    <property type="match status" value="1"/>
</dbReference>